<dbReference type="Proteomes" id="UP000594262">
    <property type="component" value="Unplaced"/>
</dbReference>
<sequence length="119" mass="13936">MTAEKKSMEDIGHIVDHVTKSVEKQVRRQSSKKKTSRIFNRQKYDKLDETDQDTIIEAIRTIGESSLIFMPTDSPTSTPTSSRRKMGISETCEIQRKLVQKILKNYMITEHMKEYYFTN</sequence>
<evidence type="ECO:0000313" key="3">
    <source>
        <dbReference type="Proteomes" id="UP000594262"/>
    </source>
</evidence>
<protein>
    <submittedName>
        <fullName evidence="2">Uncharacterized protein</fullName>
    </submittedName>
</protein>
<reference evidence="2" key="1">
    <citation type="submission" date="2021-01" db="UniProtKB">
        <authorList>
            <consortium name="EnsemblMetazoa"/>
        </authorList>
    </citation>
    <scope>IDENTIFICATION</scope>
</reference>
<dbReference type="AlphaFoldDB" id="A0A7M5V822"/>
<name>A0A7M5V822_9CNID</name>
<accession>A0A7M5V822</accession>
<proteinExistence type="predicted"/>
<feature type="region of interest" description="Disordered" evidence="1">
    <location>
        <begin position="67"/>
        <end position="89"/>
    </location>
</feature>
<organism evidence="2 3">
    <name type="scientific">Clytia hemisphaerica</name>
    <dbReference type="NCBI Taxonomy" id="252671"/>
    <lineage>
        <taxon>Eukaryota</taxon>
        <taxon>Metazoa</taxon>
        <taxon>Cnidaria</taxon>
        <taxon>Hydrozoa</taxon>
        <taxon>Hydroidolina</taxon>
        <taxon>Leptothecata</taxon>
        <taxon>Obeliida</taxon>
        <taxon>Clytiidae</taxon>
        <taxon>Clytia</taxon>
    </lineage>
</organism>
<keyword evidence="3" id="KW-1185">Reference proteome</keyword>
<dbReference type="EnsemblMetazoa" id="CLYHEMT005121.1">
    <property type="protein sequence ID" value="CLYHEMP005121.1"/>
    <property type="gene ID" value="CLYHEMG005121"/>
</dbReference>
<evidence type="ECO:0000313" key="2">
    <source>
        <dbReference type="EnsemblMetazoa" id="CLYHEMP005121.1"/>
    </source>
</evidence>
<feature type="compositionally biased region" description="Low complexity" evidence="1">
    <location>
        <begin position="71"/>
        <end position="81"/>
    </location>
</feature>
<evidence type="ECO:0000256" key="1">
    <source>
        <dbReference type="SAM" id="MobiDB-lite"/>
    </source>
</evidence>